<gene>
    <name evidence="2" type="ORF">U0070_017720</name>
</gene>
<feature type="region of interest" description="Disordered" evidence="1">
    <location>
        <begin position="1"/>
        <end position="95"/>
    </location>
</feature>
<dbReference type="Proteomes" id="UP001488838">
    <property type="component" value="Unassembled WGS sequence"/>
</dbReference>
<accession>A0AAW0K6G4</accession>
<feature type="compositionally biased region" description="Polar residues" evidence="1">
    <location>
        <begin position="28"/>
        <end position="45"/>
    </location>
</feature>
<evidence type="ECO:0000256" key="1">
    <source>
        <dbReference type="SAM" id="MobiDB-lite"/>
    </source>
</evidence>
<comment type="caution">
    <text evidence="2">The sequence shown here is derived from an EMBL/GenBank/DDBJ whole genome shotgun (WGS) entry which is preliminary data.</text>
</comment>
<evidence type="ECO:0000313" key="3">
    <source>
        <dbReference type="Proteomes" id="UP001488838"/>
    </source>
</evidence>
<dbReference type="PANTHER" id="PTHR34756:SF1">
    <property type="entry name" value="CELL DIVISION CYCLE-ASSOCIATED PROTEIN 3"/>
    <property type="match status" value="1"/>
</dbReference>
<evidence type="ECO:0000313" key="2">
    <source>
        <dbReference type="EMBL" id="KAK7834534.1"/>
    </source>
</evidence>
<reference evidence="2 3" key="1">
    <citation type="journal article" date="2023" name="bioRxiv">
        <title>Conserved and derived expression patterns and positive selection on dental genes reveal complex evolutionary context of ever-growing rodent molars.</title>
        <authorList>
            <person name="Calamari Z.T."/>
            <person name="Song A."/>
            <person name="Cohen E."/>
            <person name="Akter M."/>
            <person name="Roy R.D."/>
            <person name="Hallikas O."/>
            <person name="Christensen M.M."/>
            <person name="Li P."/>
            <person name="Marangoni P."/>
            <person name="Jernvall J."/>
            <person name="Klein O.D."/>
        </authorList>
    </citation>
    <scope>NUCLEOTIDE SEQUENCE [LARGE SCALE GENOMIC DNA]</scope>
    <source>
        <strain evidence="2">V071</strain>
    </source>
</reference>
<feature type="compositionally biased region" description="Basic and acidic residues" evidence="1">
    <location>
        <begin position="1"/>
        <end position="20"/>
    </location>
</feature>
<dbReference type="InterPro" id="IPR038832">
    <property type="entry name" value="CDCA3"/>
</dbReference>
<name>A0AAW0K6G4_MYOGA</name>
<organism evidence="2 3">
    <name type="scientific">Myodes glareolus</name>
    <name type="common">Bank vole</name>
    <name type="synonym">Clethrionomys glareolus</name>
    <dbReference type="NCBI Taxonomy" id="447135"/>
    <lineage>
        <taxon>Eukaryota</taxon>
        <taxon>Metazoa</taxon>
        <taxon>Chordata</taxon>
        <taxon>Craniata</taxon>
        <taxon>Vertebrata</taxon>
        <taxon>Euteleostomi</taxon>
        <taxon>Mammalia</taxon>
        <taxon>Eutheria</taxon>
        <taxon>Euarchontoglires</taxon>
        <taxon>Glires</taxon>
        <taxon>Rodentia</taxon>
        <taxon>Myomorpha</taxon>
        <taxon>Muroidea</taxon>
        <taxon>Cricetidae</taxon>
        <taxon>Arvicolinae</taxon>
        <taxon>Myodes</taxon>
    </lineage>
</organism>
<keyword evidence="3" id="KW-1185">Reference proteome</keyword>
<dbReference type="AlphaFoldDB" id="A0AAW0K6G4"/>
<sequence>MEPMKQVEAERLKFNTDRSHRTPIQVERSPQTSRPTEQWNSSKQAQDPDPCSPTLGTAQTPMKISETIIASQNSDKPSRDPETLRSSGSKFNRQKACNKVLGTSPLTILQDDNSPGTLINGKDLKERAVPETGRFMETGGAACEQSQGHDKESQHFALMES</sequence>
<feature type="compositionally biased region" description="Polar residues" evidence="1">
    <location>
        <begin position="54"/>
        <end position="75"/>
    </location>
</feature>
<protein>
    <recommendedName>
        <fullName evidence="4">Prolactin receptor</fullName>
    </recommendedName>
</protein>
<dbReference type="PANTHER" id="PTHR34756">
    <property type="entry name" value="CELL DIVISION CYCLE-ASSOCIATED PROTEIN 3"/>
    <property type="match status" value="1"/>
</dbReference>
<dbReference type="EMBL" id="JBBHLL010000004">
    <property type="protein sequence ID" value="KAK7834534.1"/>
    <property type="molecule type" value="Genomic_DNA"/>
</dbReference>
<evidence type="ECO:0008006" key="4">
    <source>
        <dbReference type="Google" id="ProtNLM"/>
    </source>
</evidence>
<proteinExistence type="predicted"/>
<feature type="region of interest" description="Disordered" evidence="1">
    <location>
        <begin position="139"/>
        <end position="161"/>
    </location>
</feature>